<dbReference type="AlphaFoldDB" id="A0A7J4ZPA9"/>
<evidence type="ECO:0000313" key="1">
    <source>
        <dbReference type="EMBL" id="KAB0664252.1"/>
    </source>
</evidence>
<dbReference type="Proteomes" id="UP000420562">
    <property type="component" value="Unassembled WGS sequence"/>
</dbReference>
<evidence type="ECO:0008006" key="3">
    <source>
        <dbReference type="Google" id="ProtNLM"/>
    </source>
</evidence>
<gene>
    <name evidence="1" type="ORF">F6V25_13855</name>
</gene>
<organism evidence="1 2">
    <name type="scientific">Oryzomonas japonica</name>
    <dbReference type="NCBI Taxonomy" id="2603858"/>
    <lineage>
        <taxon>Bacteria</taxon>
        <taxon>Pseudomonadati</taxon>
        <taxon>Thermodesulfobacteriota</taxon>
        <taxon>Desulfuromonadia</taxon>
        <taxon>Geobacterales</taxon>
        <taxon>Geobacteraceae</taxon>
        <taxon>Oryzomonas</taxon>
    </lineage>
</organism>
<evidence type="ECO:0000313" key="2">
    <source>
        <dbReference type="Proteomes" id="UP000420562"/>
    </source>
</evidence>
<reference evidence="1 2" key="1">
    <citation type="submission" date="2019-09" db="EMBL/GenBank/DDBJ databases">
        <title>Geobacter sp. Red96, a novel strain isolated from paddy soil.</title>
        <authorList>
            <person name="Xu Z."/>
            <person name="Masuda Y."/>
            <person name="Itoh H."/>
            <person name="Senoo K."/>
        </authorList>
    </citation>
    <scope>NUCLEOTIDE SEQUENCE [LARGE SCALE GENOMIC DNA]</scope>
    <source>
        <strain evidence="1 2">Red96</strain>
    </source>
</reference>
<sequence>MKNHCEQSRGKRLWLVIPFILLLTACTPAHMVLKQDNFDIKTVKPTAGKAALVIARTTSLGGAINFHTYLDQSIIGVTKGKSCIVKYDIEPGVKYLIARTESLEEAKISFEPDHIYYVQQSPRMGWVVARVTLTPLSQEQLLSEIGSDGCTLYEMDSKDMGDNLTNDEYKEAVADYERELTEGHHKDFTDYKGFAVK</sequence>
<dbReference type="PROSITE" id="PS51257">
    <property type="entry name" value="PROKAR_LIPOPROTEIN"/>
    <property type="match status" value="1"/>
</dbReference>
<keyword evidence="2" id="KW-1185">Reference proteome</keyword>
<proteinExistence type="predicted"/>
<protein>
    <recommendedName>
        <fullName evidence="3">DUF2846 domain-containing protein</fullName>
    </recommendedName>
</protein>
<dbReference type="EMBL" id="VZQZ01000009">
    <property type="protein sequence ID" value="KAB0664252.1"/>
    <property type="molecule type" value="Genomic_DNA"/>
</dbReference>
<dbReference type="RefSeq" id="WP_151129138.1">
    <property type="nucleotide sequence ID" value="NZ_VZQZ01000009.1"/>
</dbReference>
<accession>A0A7J4ZPA9</accession>
<name>A0A7J4ZPA9_9BACT</name>
<comment type="caution">
    <text evidence="1">The sequence shown here is derived from an EMBL/GenBank/DDBJ whole genome shotgun (WGS) entry which is preliminary data.</text>
</comment>